<dbReference type="GO" id="GO:0008168">
    <property type="term" value="F:methyltransferase activity"/>
    <property type="evidence" value="ECO:0007669"/>
    <property type="project" value="UniProtKB-KW"/>
</dbReference>
<gene>
    <name evidence="2" type="ORF">G9H71_01160</name>
</gene>
<protein>
    <submittedName>
        <fullName evidence="2">Class I SAM-dependent methyltransferase</fullName>
    </submittedName>
</protein>
<feature type="domain" description="Methyltransferase type 11" evidence="1">
    <location>
        <begin position="41"/>
        <end position="129"/>
    </location>
</feature>
<dbReference type="InterPro" id="IPR029063">
    <property type="entry name" value="SAM-dependent_MTases_sf"/>
</dbReference>
<dbReference type="InterPro" id="IPR013216">
    <property type="entry name" value="Methyltransf_11"/>
</dbReference>
<keyword evidence="3" id="KW-1185">Reference proteome</keyword>
<dbReference type="Proteomes" id="UP000800981">
    <property type="component" value="Unassembled WGS sequence"/>
</dbReference>
<comment type="caution">
    <text evidence="2">The sequence shown here is derived from an EMBL/GenBank/DDBJ whole genome shotgun (WGS) entry which is preliminary data.</text>
</comment>
<evidence type="ECO:0000259" key="1">
    <source>
        <dbReference type="Pfam" id="PF08241"/>
    </source>
</evidence>
<dbReference type="EMBL" id="JAANNP010000001">
    <property type="protein sequence ID" value="NHC12390.1"/>
    <property type="molecule type" value="Genomic_DNA"/>
</dbReference>
<proteinExistence type="predicted"/>
<keyword evidence="2" id="KW-0489">Methyltransferase</keyword>
<name>A0ABX0GRJ3_9ACTN</name>
<evidence type="ECO:0000313" key="2">
    <source>
        <dbReference type="EMBL" id="NHC12390.1"/>
    </source>
</evidence>
<dbReference type="GO" id="GO:0032259">
    <property type="term" value="P:methylation"/>
    <property type="evidence" value="ECO:0007669"/>
    <property type="project" value="UniProtKB-KW"/>
</dbReference>
<evidence type="ECO:0000313" key="3">
    <source>
        <dbReference type="Proteomes" id="UP000800981"/>
    </source>
</evidence>
<dbReference type="Pfam" id="PF08241">
    <property type="entry name" value="Methyltransf_11"/>
    <property type="match status" value="1"/>
</dbReference>
<organism evidence="2 3">
    <name type="scientific">Motilibacter deserti</name>
    <dbReference type="NCBI Taxonomy" id="2714956"/>
    <lineage>
        <taxon>Bacteria</taxon>
        <taxon>Bacillati</taxon>
        <taxon>Actinomycetota</taxon>
        <taxon>Actinomycetes</taxon>
        <taxon>Motilibacterales</taxon>
        <taxon>Motilibacteraceae</taxon>
        <taxon>Motilibacter</taxon>
    </lineage>
</organism>
<dbReference type="SUPFAM" id="SSF53335">
    <property type="entry name" value="S-adenosyl-L-methionine-dependent methyltransferases"/>
    <property type="match status" value="1"/>
</dbReference>
<dbReference type="Gene3D" id="3.40.50.150">
    <property type="entry name" value="Vaccinia Virus protein VP39"/>
    <property type="match status" value="1"/>
</dbReference>
<dbReference type="PANTHER" id="PTHR43861">
    <property type="entry name" value="TRANS-ACONITATE 2-METHYLTRANSFERASE-RELATED"/>
    <property type="match status" value="1"/>
</dbReference>
<dbReference type="CDD" id="cd02440">
    <property type="entry name" value="AdoMet_MTases"/>
    <property type="match status" value="1"/>
</dbReference>
<accession>A0ABX0GRJ3</accession>
<sequence length="246" mass="26251">MEATEIRKLAALEDRHWWYAERRSLLASELRRLRVTPGRALDVGAAAGGNTRVLVGAGWRALALEYGADGAALARERGLAAVRGDATRLPLADASTDLVVAYDVLEHLDDDLAAAHEIRRVLRPGGTLLVAVPAGMSNWSAHDEAVGHFRRYERDTLRALLETAGLEVHELRSWNVLLAPVARWRRRASTGSDLDDVGRVANAGARAVISLERGLPVGRLPGLSLLATATAPATARATAAAAASAR</sequence>
<dbReference type="RefSeq" id="WP_166276599.1">
    <property type="nucleotide sequence ID" value="NZ_JAANNP010000001.1"/>
</dbReference>
<keyword evidence="2" id="KW-0808">Transferase</keyword>
<reference evidence="2 3" key="1">
    <citation type="submission" date="2020-03" db="EMBL/GenBank/DDBJ databases">
        <title>Two novel Motilibacter sp.</title>
        <authorList>
            <person name="Liu S."/>
        </authorList>
    </citation>
    <scope>NUCLEOTIDE SEQUENCE [LARGE SCALE GENOMIC DNA]</scope>
    <source>
        <strain evidence="2 3">E257</strain>
    </source>
</reference>